<name>W7QA36_9ALTE</name>
<dbReference type="Pfam" id="PF13614">
    <property type="entry name" value="AAA_31"/>
    <property type="match status" value="1"/>
</dbReference>
<dbReference type="CDD" id="cd02042">
    <property type="entry name" value="ParAB_family"/>
    <property type="match status" value="1"/>
</dbReference>
<dbReference type="OrthoDB" id="9815116at2"/>
<comment type="caution">
    <text evidence="2">The sequence shown here is derived from an EMBL/GenBank/DDBJ whole genome shotgun (WGS) entry which is preliminary data.</text>
</comment>
<dbReference type="eggNOG" id="COG1192">
    <property type="taxonomic scope" value="Bacteria"/>
</dbReference>
<protein>
    <submittedName>
        <fullName evidence="2">Putative chromosome partitioning protein ParA</fullName>
    </submittedName>
</protein>
<dbReference type="RefSeq" id="WP_035015742.1">
    <property type="nucleotide sequence ID" value="NZ_ARZY01000035.1"/>
</dbReference>
<dbReference type="PANTHER" id="PTHR13696:SF99">
    <property type="entry name" value="COBYRINIC ACID AC-DIAMIDE SYNTHASE"/>
    <property type="match status" value="1"/>
</dbReference>
<organism evidence="2 3">
    <name type="scientific">Catenovulum agarivorans DS-2</name>
    <dbReference type="NCBI Taxonomy" id="1328313"/>
    <lineage>
        <taxon>Bacteria</taxon>
        <taxon>Pseudomonadati</taxon>
        <taxon>Pseudomonadota</taxon>
        <taxon>Gammaproteobacteria</taxon>
        <taxon>Alteromonadales</taxon>
        <taxon>Alteromonadaceae</taxon>
        <taxon>Catenovulum</taxon>
    </lineage>
</organism>
<gene>
    <name evidence="2" type="ORF">DS2_15419</name>
</gene>
<feature type="domain" description="AAA" evidence="1">
    <location>
        <begin position="1"/>
        <end position="204"/>
    </location>
</feature>
<dbReference type="Gene3D" id="3.40.50.300">
    <property type="entry name" value="P-loop containing nucleotide triphosphate hydrolases"/>
    <property type="match status" value="1"/>
</dbReference>
<evidence type="ECO:0000313" key="2">
    <source>
        <dbReference type="EMBL" id="EWH08861.1"/>
    </source>
</evidence>
<accession>W7QA36</accession>
<dbReference type="SUPFAM" id="SSF52540">
    <property type="entry name" value="P-loop containing nucleoside triphosphate hydrolases"/>
    <property type="match status" value="1"/>
</dbReference>
<evidence type="ECO:0000259" key="1">
    <source>
        <dbReference type="Pfam" id="PF13614"/>
    </source>
</evidence>
<keyword evidence="3" id="KW-1185">Reference proteome</keyword>
<dbReference type="AlphaFoldDB" id="W7QA36"/>
<dbReference type="InterPro" id="IPR025669">
    <property type="entry name" value="AAA_dom"/>
</dbReference>
<evidence type="ECO:0000313" key="3">
    <source>
        <dbReference type="Proteomes" id="UP000019276"/>
    </source>
</evidence>
<proteinExistence type="predicted"/>
<sequence length="294" mass="32977">MKVIAVAARKGGVGKTFSATTLAVHLARGIDNLPPLRVLYVDGDSQQNSTYYFLKYLAPETKYQTAEQWPLPSNPLCEHGGTYSISDIFAGQDFIEYPTIIENLNVVPSDGGIDTFNGMFKADEIAEEPLTAVIHQFRGLVRLVEQDYDVMIIDTPPSRTYAAHAAIAIADQVIVPVNLDIWNVEQGVPAVLGDIQNIARQYRNEDHDFVGLFLNKVSKRFNKKESTCYDLLKGIPGAAPLIQEEAFTKRTAFELESLPDDPENFEYMRQPDTFKMVKDFVAKIYHKLDIQEVV</sequence>
<dbReference type="PANTHER" id="PTHR13696">
    <property type="entry name" value="P-LOOP CONTAINING NUCLEOSIDE TRIPHOSPHATE HYDROLASE"/>
    <property type="match status" value="1"/>
</dbReference>
<dbReference type="InterPro" id="IPR050678">
    <property type="entry name" value="DNA_Partitioning_ATPase"/>
</dbReference>
<reference evidence="2 3" key="1">
    <citation type="journal article" date="2014" name="Genome Announc.">
        <title>Draft Genome Sequence of the Agar-Degrading Bacterium Catenovulum sp. Strain DS-2, Isolated from Intestines of Haliotis diversicolor.</title>
        <authorList>
            <person name="Shan D."/>
            <person name="Li X."/>
            <person name="Gu Z."/>
            <person name="Wei G."/>
            <person name="Gao Z."/>
            <person name="Shao Z."/>
        </authorList>
    </citation>
    <scope>NUCLEOTIDE SEQUENCE [LARGE SCALE GENOMIC DNA]</scope>
    <source>
        <strain evidence="2 3">DS-2</strain>
    </source>
</reference>
<dbReference type="STRING" id="1328313.DS2_15419"/>
<dbReference type="Proteomes" id="UP000019276">
    <property type="component" value="Unassembled WGS sequence"/>
</dbReference>
<dbReference type="EMBL" id="ARZY01000035">
    <property type="protein sequence ID" value="EWH08861.1"/>
    <property type="molecule type" value="Genomic_DNA"/>
</dbReference>
<dbReference type="InterPro" id="IPR027417">
    <property type="entry name" value="P-loop_NTPase"/>
</dbReference>